<feature type="compositionally biased region" description="Basic and acidic residues" evidence="1">
    <location>
        <begin position="87"/>
        <end position="116"/>
    </location>
</feature>
<keyword evidence="3" id="KW-1185">Reference proteome</keyword>
<feature type="region of interest" description="Disordered" evidence="1">
    <location>
        <begin position="80"/>
        <end position="116"/>
    </location>
</feature>
<dbReference type="InParanoid" id="A0A0G4G4E1"/>
<sequence>MAEQSLEDFCVPIFDELGVTQKERTVFTRALRALCVRNVRTLAAAVPEDLAAQKLPIVVVRELCARGKDAVATLSPVGCTSAPGGVTHRETPKEKKEDTLFHDCKESESPKESQTC</sequence>
<evidence type="ECO:0000256" key="1">
    <source>
        <dbReference type="SAM" id="MobiDB-lite"/>
    </source>
</evidence>
<dbReference type="VEuPathDB" id="CryptoDB:Vbra_17015"/>
<reference evidence="2 3" key="1">
    <citation type="submission" date="2014-11" db="EMBL/GenBank/DDBJ databases">
        <authorList>
            <person name="Zhu J."/>
            <person name="Qi W."/>
            <person name="Song R."/>
        </authorList>
    </citation>
    <scope>NUCLEOTIDE SEQUENCE [LARGE SCALE GENOMIC DNA]</scope>
</reference>
<organism evidence="2 3">
    <name type="scientific">Vitrella brassicaformis (strain CCMP3155)</name>
    <dbReference type="NCBI Taxonomy" id="1169540"/>
    <lineage>
        <taxon>Eukaryota</taxon>
        <taxon>Sar</taxon>
        <taxon>Alveolata</taxon>
        <taxon>Colpodellida</taxon>
        <taxon>Vitrellaceae</taxon>
        <taxon>Vitrella</taxon>
    </lineage>
</organism>
<evidence type="ECO:0000313" key="2">
    <source>
        <dbReference type="EMBL" id="CEM23214.1"/>
    </source>
</evidence>
<name>A0A0G4G4E1_VITBC</name>
<protein>
    <submittedName>
        <fullName evidence="2">Uncharacterized protein</fullName>
    </submittedName>
</protein>
<evidence type="ECO:0000313" key="3">
    <source>
        <dbReference type="Proteomes" id="UP000041254"/>
    </source>
</evidence>
<accession>A0A0G4G4E1</accession>
<gene>
    <name evidence="2" type="ORF">Vbra_17015</name>
</gene>
<proteinExistence type="predicted"/>
<dbReference type="Proteomes" id="UP000041254">
    <property type="component" value="Unassembled WGS sequence"/>
</dbReference>
<dbReference type="AlphaFoldDB" id="A0A0G4G4E1"/>
<dbReference type="EMBL" id="CDMY01000562">
    <property type="protein sequence ID" value="CEM23214.1"/>
    <property type="molecule type" value="Genomic_DNA"/>
</dbReference>